<organism evidence="1 2">
    <name type="scientific">Clonostachys solani</name>
    <dbReference type="NCBI Taxonomy" id="160281"/>
    <lineage>
        <taxon>Eukaryota</taxon>
        <taxon>Fungi</taxon>
        <taxon>Dikarya</taxon>
        <taxon>Ascomycota</taxon>
        <taxon>Pezizomycotina</taxon>
        <taxon>Sordariomycetes</taxon>
        <taxon>Hypocreomycetidae</taxon>
        <taxon>Hypocreales</taxon>
        <taxon>Bionectriaceae</taxon>
        <taxon>Clonostachys</taxon>
    </lineage>
</organism>
<reference evidence="1 2" key="2">
    <citation type="submission" date="2021-10" db="EMBL/GenBank/DDBJ databases">
        <authorList>
            <person name="Piombo E."/>
        </authorList>
    </citation>
    <scope>NUCLEOTIDE SEQUENCE [LARGE SCALE GENOMIC DNA]</scope>
</reference>
<proteinExistence type="predicted"/>
<evidence type="ECO:0000313" key="2">
    <source>
        <dbReference type="Proteomes" id="UP000775872"/>
    </source>
</evidence>
<comment type="caution">
    <text evidence="1">The sequence shown here is derived from an EMBL/GenBank/DDBJ whole genome shotgun (WGS) entry which is preliminary data.</text>
</comment>
<reference evidence="2" key="1">
    <citation type="submission" date="2019-06" db="EMBL/GenBank/DDBJ databases">
        <authorList>
            <person name="Broberg M."/>
        </authorList>
    </citation>
    <scope>NUCLEOTIDE SEQUENCE [LARGE SCALE GENOMIC DNA]</scope>
</reference>
<dbReference type="AlphaFoldDB" id="A0A9N9Z1Q5"/>
<dbReference type="SUPFAM" id="SSF50475">
    <property type="entry name" value="FMN-binding split barrel"/>
    <property type="match status" value="1"/>
</dbReference>
<accession>A0A9N9Z1Q5</accession>
<gene>
    <name evidence="1" type="ORF">CSOL1703_00017213</name>
</gene>
<evidence type="ECO:0000313" key="1">
    <source>
        <dbReference type="EMBL" id="CAH0047323.1"/>
    </source>
</evidence>
<dbReference type="Proteomes" id="UP000775872">
    <property type="component" value="Unassembled WGS sequence"/>
</dbReference>
<dbReference type="InterPro" id="IPR012349">
    <property type="entry name" value="Split_barrel_FMN-bd"/>
</dbReference>
<dbReference type="PANTHER" id="PTHR39336">
    <property type="entry name" value="PYRIDOXAMINE PHOSPHATE OXIDASE FAMILY PROTEIN (AFU_ORTHOLOGUE AFUA_6G11440)"/>
    <property type="match status" value="1"/>
</dbReference>
<sequence length="222" mass="25064">MPHAYDSIPPNLQQWALEQPMFCTASAPLRGRHVNLSPKGVPSTTFAILDENHCAYLDFAASGAETISHIYENGRVTVMFCSFGPKPRILRFYCTGSVIEYNDPEFHPMIKRMGLEYITGVRAVVLLDVWKVLPTLDKEAHQQHTIENADQEIQKTGQLTKPPCKCYQDRHMLEQWLENKTNKKALDGYLAIWNSRSVDGLPALKAARTINGEWLLVGDVPP</sequence>
<dbReference type="OrthoDB" id="539398at2759"/>
<dbReference type="PANTHER" id="PTHR39336:SF3">
    <property type="entry name" value="PYRIDOXAMINE PHOSPHATE OXIDASE"/>
    <property type="match status" value="1"/>
</dbReference>
<keyword evidence="2" id="KW-1185">Reference proteome</keyword>
<dbReference type="Gene3D" id="2.30.110.10">
    <property type="entry name" value="Electron Transport, Fmn-binding Protein, Chain A"/>
    <property type="match status" value="1"/>
</dbReference>
<name>A0A9N9Z1Q5_9HYPO</name>
<protein>
    <recommendedName>
        <fullName evidence="3">Pyridoxamine 5'-phosphate oxidase putative domain-containing protein</fullName>
    </recommendedName>
</protein>
<evidence type="ECO:0008006" key="3">
    <source>
        <dbReference type="Google" id="ProtNLM"/>
    </source>
</evidence>
<dbReference type="EMBL" id="CABFOC020000029">
    <property type="protein sequence ID" value="CAH0047323.1"/>
    <property type="molecule type" value="Genomic_DNA"/>
</dbReference>